<dbReference type="EMBL" id="JAFHDT010000434">
    <property type="protein sequence ID" value="KAI7789566.1"/>
    <property type="molecule type" value="Genomic_DNA"/>
</dbReference>
<organism evidence="1 2">
    <name type="scientific">Triplophysa rosa</name>
    <name type="common">Cave loach</name>
    <dbReference type="NCBI Taxonomy" id="992332"/>
    <lineage>
        <taxon>Eukaryota</taxon>
        <taxon>Metazoa</taxon>
        <taxon>Chordata</taxon>
        <taxon>Craniata</taxon>
        <taxon>Vertebrata</taxon>
        <taxon>Euteleostomi</taxon>
        <taxon>Actinopterygii</taxon>
        <taxon>Neopterygii</taxon>
        <taxon>Teleostei</taxon>
        <taxon>Ostariophysi</taxon>
        <taxon>Cypriniformes</taxon>
        <taxon>Nemacheilidae</taxon>
        <taxon>Triplophysa</taxon>
    </lineage>
</organism>
<evidence type="ECO:0000313" key="2">
    <source>
        <dbReference type="Proteomes" id="UP001059041"/>
    </source>
</evidence>
<accession>A0A9W7T3F2</accession>
<sequence>MRHSEEGKYSGLAFLATRCATLNITRRSDSLSRRNRGFNVHCFSNGCISSPPLVAYTHPDRLDNAANFFQRPTTTSTPTNLTMHHFLEHYPEMIRRFGPLTDFWTIRFEAKHNFFKRVVHDGKNFKNVLLTQAKKHQLALAYFLDLPSVFKPDLEVGGAAVVSPDTLACSVRQAIEHKYGNINTVFLSTHACIYGTKYSVGMFLSVGHTGGLPDFGEIVKMIIVNNKLSFIFKPFKAWYIEHLRSFELTSNCTSELQVVEPRELNGYHPLYPYPWPTAFPIPLFAYDAELRLRQGNEAFQKDGTLLSIPRDMKIEILEKLAETIYSYKAYPGNEEIESVASALIEKHPCLKEPSSTSGWYGWKISIKFKMGNYRQKLRDAGCQELKVNSEKRGLGETRGKRNKVKKPRRCETNFLPDLPQGKDREGLDKERDQIAVEMTKRTPDIIFVDAAMSSTYFLRRQEVIEEEPPVSQMKVRWPALFTEREKTNQRMRTAALLGLPWYVRETPSKFMKICELSDREEDVIKGVVIEILVVVENVMEPLPSFYNDVALVIEEEVVMRHLSDIPNAFLNLMGLVYALNLDYPKELKFTCEVIQHLFIGLGSDSCTARVHSLKSKLLQ</sequence>
<evidence type="ECO:0000313" key="1">
    <source>
        <dbReference type="EMBL" id="KAI7789566.1"/>
    </source>
</evidence>
<gene>
    <name evidence="1" type="ORF">IRJ41_004545</name>
</gene>
<name>A0A9W7T3F2_TRIRA</name>
<protein>
    <recommendedName>
        <fullName evidence="3">Sterile alpha motif domain-containing protein 3</fullName>
    </recommendedName>
</protein>
<dbReference type="PANTHER" id="PTHR31025:SF19">
    <property type="entry name" value="SI:CH73-42K18.1-RELATED"/>
    <property type="match status" value="1"/>
</dbReference>
<keyword evidence="2" id="KW-1185">Reference proteome</keyword>
<comment type="caution">
    <text evidence="1">The sequence shown here is derived from an EMBL/GenBank/DDBJ whole genome shotgun (WGS) entry which is preliminary data.</text>
</comment>
<dbReference type="PANTHER" id="PTHR31025">
    <property type="entry name" value="SI:CH211-196P9.1-RELATED"/>
    <property type="match status" value="1"/>
</dbReference>
<dbReference type="AlphaFoldDB" id="A0A9W7T3F2"/>
<proteinExistence type="predicted"/>
<dbReference type="Proteomes" id="UP001059041">
    <property type="component" value="Unassembled WGS sequence"/>
</dbReference>
<evidence type="ECO:0008006" key="3">
    <source>
        <dbReference type="Google" id="ProtNLM"/>
    </source>
</evidence>
<reference evidence="1" key="1">
    <citation type="submission" date="2021-02" db="EMBL/GenBank/DDBJ databases">
        <title>Comparative genomics reveals that relaxation of natural selection precedes convergent phenotypic evolution of cavefish.</title>
        <authorList>
            <person name="Peng Z."/>
        </authorList>
    </citation>
    <scope>NUCLEOTIDE SEQUENCE</scope>
    <source>
        <tissue evidence="1">Muscle</tissue>
    </source>
</reference>